<dbReference type="GO" id="GO:0022857">
    <property type="term" value="F:transmembrane transporter activity"/>
    <property type="evidence" value="ECO:0007669"/>
    <property type="project" value="TreeGrafter"/>
</dbReference>
<dbReference type="AlphaFoldDB" id="A0A9X1HVP8"/>
<evidence type="ECO:0000256" key="2">
    <source>
        <dbReference type="ARBA" id="ARBA00022475"/>
    </source>
</evidence>
<accession>A0A9X1HVP8</accession>
<dbReference type="Proteomes" id="UP001139409">
    <property type="component" value="Unassembled WGS sequence"/>
</dbReference>
<organism evidence="9 10">
    <name type="scientific">Fulvivirga sedimenti</name>
    <dbReference type="NCBI Taxonomy" id="2879465"/>
    <lineage>
        <taxon>Bacteria</taxon>
        <taxon>Pseudomonadati</taxon>
        <taxon>Bacteroidota</taxon>
        <taxon>Cytophagia</taxon>
        <taxon>Cytophagales</taxon>
        <taxon>Fulvivirgaceae</taxon>
        <taxon>Fulvivirga</taxon>
    </lineage>
</organism>
<feature type="transmembrane region" description="Helical" evidence="6">
    <location>
        <begin position="721"/>
        <end position="745"/>
    </location>
</feature>
<dbReference type="Pfam" id="PF12704">
    <property type="entry name" value="MacB_PCD"/>
    <property type="match status" value="2"/>
</dbReference>
<evidence type="ECO:0000256" key="5">
    <source>
        <dbReference type="ARBA" id="ARBA00023136"/>
    </source>
</evidence>
<gene>
    <name evidence="9" type="ORF">LDX50_27955</name>
</gene>
<comment type="caution">
    <text evidence="9">The sequence shown here is derived from an EMBL/GenBank/DDBJ whole genome shotgun (WGS) entry which is preliminary data.</text>
</comment>
<feature type="transmembrane region" description="Helical" evidence="6">
    <location>
        <begin position="21"/>
        <end position="43"/>
    </location>
</feature>
<feature type="transmembrane region" description="Helical" evidence="6">
    <location>
        <begin position="765"/>
        <end position="789"/>
    </location>
</feature>
<dbReference type="InterPro" id="IPR003838">
    <property type="entry name" value="ABC3_permease_C"/>
</dbReference>
<name>A0A9X1HVP8_9BACT</name>
<dbReference type="GO" id="GO:0005886">
    <property type="term" value="C:plasma membrane"/>
    <property type="evidence" value="ECO:0007669"/>
    <property type="project" value="UniProtKB-SubCell"/>
</dbReference>
<dbReference type="PANTHER" id="PTHR30572">
    <property type="entry name" value="MEMBRANE COMPONENT OF TRANSPORTER-RELATED"/>
    <property type="match status" value="1"/>
</dbReference>
<keyword evidence="5 6" id="KW-0472">Membrane</keyword>
<keyword evidence="10" id="KW-1185">Reference proteome</keyword>
<sequence>MLRNYILTALRNMKRYRVFTFINVAGLSIGLSICMLIIMTVSFQLESDRYNTKSDRIYRIITDRLNNPGIFSKYATVPLPMAEELKNNHTAVEQTVRIRRGFGNSWVGDLDDPTLPVAGFFADDGFLQLFEYKLKSGNPEQALKDPFSVVITEAAAKKIYGDENPLGQDLDMDEKGVYKVTGVIEDEGNTSHIVFEAVASMSSAYALEADSVLGRNLDSWGNTTVGWVYMALKEGSNPEDVEAYLETLNKEHFADDPKADFAFPLQKITDIKPGPIMGNEIGPFMPWLFVYILSGLGLIIMGSSCFNYINLTIARSMNRTREVGVRKVAGASRWQVFGQFIVESVIICLVALVLALVLLLLLEPAFAQLNFARILQWKLSHAWWVWGWIFGFTVFTGIVAGVFPALTLSSFQPIQIFRDMNRSKIFSRVFLRKFLLVSQFAISLIFIISIMILYQQVDMMMNAKLGFDNDRVLTIPYDDESFEIVKNELEANTLFESISLTSHMPASGTSYGETIKRNVADEDNGMNYFSGDSKYLETLGVELLAGRTLNPRSAEQIESEILINEAAVNELGFENATDAVGSLVYLSDTTSLTIAGVFPNYHHEALVLKIEPLAIRTLPDRYNFIQLRVAPGKNEEARALAAEVWKKYTPGKVVKARYLSEITAEFYDIMFGDLIKILLVMAVIASFVATLGLLGITIFTTELKVKEISIRKVMGAGDQQLFAYLGKGFIILVGTAILLAIPATWFLNSLWLEKMAFRIDMSPWYFIIGGGIMLLVSLVTVGTQVLRVIRINPAVSLRND</sequence>
<dbReference type="InterPro" id="IPR050250">
    <property type="entry name" value="Macrolide_Exporter_MacB"/>
</dbReference>
<feature type="transmembrane region" description="Helical" evidence="6">
    <location>
        <begin position="429"/>
        <end position="454"/>
    </location>
</feature>
<dbReference type="PANTHER" id="PTHR30572:SF18">
    <property type="entry name" value="ABC-TYPE MACROLIDE FAMILY EXPORT SYSTEM PERMEASE COMPONENT 2"/>
    <property type="match status" value="1"/>
</dbReference>
<evidence type="ECO:0000259" key="8">
    <source>
        <dbReference type="Pfam" id="PF12704"/>
    </source>
</evidence>
<dbReference type="RefSeq" id="WP_225699602.1">
    <property type="nucleotide sequence ID" value="NZ_JAIXNE010000007.1"/>
</dbReference>
<feature type="domain" description="MacB-like periplasmic core" evidence="8">
    <location>
        <begin position="441"/>
        <end position="637"/>
    </location>
</feature>
<evidence type="ECO:0000259" key="7">
    <source>
        <dbReference type="Pfam" id="PF02687"/>
    </source>
</evidence>
<proteinExistence type="predicted"/>
<protein>
    <submittedName>
        <fullName evidence="9">ABC transporter permease</fullName>
    </submittedName>
</protein>
<comment type="subcellular location">
    <subcellularLocation>
        <location evidence="1">Cell membrane</location>
        <topology evidence="1">Multi-pass membrane protein</topology>
    </subcellularLocation>
</comment>
<feature type="transmembrane region" description="Helical" evidence="6">
    <location>
        <begin position="677"/>
        <end position="700"/>
    </location>
</feature>
<dbReference type="InterPro" id="IPR025857">
    <property type="entry name" value="MacB_PCD"/>
</dbReference>
<dbReference type="EMBL" id="JAIXNE010000007">
    <property type="protein sequence ID" value="MCA6078741.1"/>
    <property type="molecule type" value="Genomic_DNA"/>
</dbReference>
<keyword evidence="3 6" id="KW-0812">Transmembrane</keyword>
<dbReference type="Pfam" id="PF02687">
    <property type="entry name" value="FtsX"/>
    <property type="match status" value="2"/>
</dbReference>
<feature type="domain" description="ABC3 transporter permease C-terminal" evidence="7">
    <location>
        <begin position="680"/>
        <end position="793"/>
    </location>
</feature>
<evidence type="ECO:0000256" key="3">
    <source>
        <dbReference type="ARBA" id="ARBA00022692"/>
    </source>
</evidence>
<reference evidence="9" key="1">
    <citation type="submission" date="2021-09" db="EMBL/GenBank/DDBJ databases">
        <title>Fulvivirga sp. isolated from coastal sediment.</title>
        <authorList>
            <person name="Yu H."/>
        </authorList>
    </citation>
    <scope>NUCLEOTIDE SEQUENCE</scope>
    <source>
        <strain evidence="9">1062</strain>
    </source>
</reference>
<feature type="transmembrane region" description="Helical" evidence="6">
    <location>
        <begin position="284"/>
        <end position="309"/>
    </location>
</feature>
<feature type="transmembrane region" description="Helical" evidence="6">
    <location>
        <begin position="382"/>
        <end position="408"/>
    </location>
</feature>
<feature type="transmembrane region" description="Helical" evidence="6">
    <location>
        <begin position="340"/>
        <end position="362"/>
    </location>
</feature>
<feature type="domain" description="MacB-like periplasmic core" evidence="8">
    <location>
        <begin position="20"/>
        <end position="247"/>
    </location>
</feature>
<evidence type="ECO:0000313" key="10">
    <source>
        <dbReference type="Proteomes" id="UP001139409"/>
    </source>
</evidence>
<keyword evidence="2" id="KW-1003">Cell membrane</keyword>
<evidence type="ECO:0000313" key="9">
    <source>
        <dbReference type="EMBL" id="MCA6078741.1"/>
    </source>
</evidence>
<evidence type="ECO:0000256" key="4">
    <source>
        <dbReference type="ARBA" id="ARBA00022989"/>
    </source>
</evidence>
<feature type="domain" description="ABC3 transporter permease C-terminal" evidence="7">
    <location>
        <begin position="296"/>
        <end position="413"/>
    </location>
</feature>
<evidence type="ECO:0000256" key="1">
    <source>
        <dbReference type="ARBA" id="ARBA00004651"/>
    </source>
</evidence>
<evidence type="ECO:0000256" key="6">
    <source>
        <dbReference type="SAM" id="Phobius"/>
    </source>
</evidence>
<keyword evidence="4 6" id="KW-1133">Transmembrane helix</keyword>